<dbReference type="GO" id="GO:0007004">
    <property type="term" value="P:telomere maintenance via telomerase"/>
    <property type="evidence" value="ECO:0007669"/>
    <property type="project" value="UniProtKB-ARBA"/>
</dbReference>
<dbReference type="InterPro" id="IPR004591">
    <property type="entry name" value="Rfa1"/>
</dbReference>
<evidence type="ECO:0000256" key="3">
    <source>
        <dbReference type="ARBA" id="ARBA00022705"/>
    </source>
</evidence>
<feature type="domain" description="Replication protein A OB" evidence="13">
    <location>
        <begin position="299"/>
        <end position="396"/>
    </location>
</feature>
<feature type="domain" description="Replication factor A C-terminal" evidence="12">
    <location>
        <begin position="457"/>
        <end position="602"/>
    </location>
</feature>
<dbReference type="Pfam" id="PF08646">
    <property type="entry name" value="Rep_fac-A_C"/>
    <property type="match status" value="1"/>
</dbReference>
<feature type="region of interest" description="Disordered" evidence="10">
    <location>
        <begin position="149"/>
        <end position="168"/>
    </location>
</feature>
<dbReference type="InterPro" id="IPR047192">
    <property type="entry name" value="Euk_RPA1_DBD_C"/>
</dbReference>
<feature type="compositionally biased region" description="Low complexity" evidence="10">
    <location>
        <begin position="151"/>
        <end position="161"/>
    </location>
</feature>
<evidence type="ECO:0000256" key="9">
    <source>
        <dbReference type="RuleBase" id="RU364130"/>
    </source>
</evidence>
<evidence type="ECO:0000256" key="4">
    <source>
        <dbReference type="ARBA" id="ARBA00022723"/>
    </source>
</evidence>
<dbReference type="NCBIfam" id="TIGR00617">
    <property type="entry name" value="rpa1"/>
    <property type="match status" value="1"/>
</dbReference>
<comment type="subunit">
    <text evidence="9">Component of the heterotrimeric canonical replication protein A complex (RPA).</text>
</comment>
<dbReference type="GO" id="GO:0006260">
    <property type="term" value="P:DNA replication"/>
    <property type="evidence" value="ECO:0007669"/>
    <property type="project" value="UniProtKB-KW"/>
</dbReference>
<sequence>MAADAASHISQGALNAIFNAGDDPSSVVPEPILQCVQIKPLAGQQGAPDRYRVVFSDIVNFVQSMLATQANYIVHEGKLKKGCFVRLKSFQANSVKGKRIIIVLDLDVLEELGECEKLGEPRALDIKTEEDVKPQSTTISSAGFYGSTLPQKQQHQQPEQQSLPSRTNAASSAHANIYPIEALSPYAHKWTIKARCTNKSDIKTWHNKNGEGKLFSVNLLDDSGEIRGTGFNDQCDALYELFQEGGVYYITSPCRVQLAKKQFTNLNNDYELTFERDTLVEKAEEQDGVPQVRFNFTTIGDLQTIEKDTTIDTIGILKEVGETNQITSKTTSKPYDKRELTLVDATNYSVRLTIWGNTATSFDVQPESVIAFKGVKVSDFGGRSLSLLSSGSMTVDPDIDEAHKLKGWYDAQGRTDTFASHASMGGSMVAAGGRSDPNKTILQVKEENLGMSETTDYFTTKATIIYVRQDNVAYPACLNEGCNKKVVEVDPGQWRCEKCDKTHSKPEYRYIMSVNVSDHTGQLWLSCFDDVGRQIMGMSADHLMELKENEEKAAGDAFQEANCKTLNFKCRAKMDNFQDQQRVRYQVTGASPLNYPSECSKLMEILKLYN</sequence>
<comment type="caution">
    <text evidence="14">The sequence shown here is derived from an EMBL/GenBank/DDBJ whole genome shotgun (WGS) entry which is preliminary data.</text>
</comment>
<dbReference type="Pfam" id="PF04057">
    <property type="entry name" value="Rep-A_N"/>
    <property type="match status" value="1"/>
</dbReference>
<proteinExistence type="inferred from homology"/>
<protein>
    <recommendedName>
        <fullName evidence="9">Replication protein A subunit</fullName>
    </recommendedName>
</protein>
<keyword evidence="5 9" id="KW-0863">Zinc-finger</keyword>
<dbReference type="CDD" id="cd04474">
    <property type="entry name" value="RPA1_DBD_A"/>
    <property type="match status" value="1"/>
</dbReference>
<dbReference type="GO" id="GO:0000781">
    <property type="term" value="C:chromosome, telomeric region"/>
    <property type="evidence" value="ECO:0007669"/>
    <property type="project" value="UniProtKB-ARBA"/>
</dbReference>
<keyword evidence="4 9" id="KW-0479">Metal-binding</keyword>
<evidence type="ECO:0000256" key="2">
    <source>
        <dbReference type="ARBA" id="ARBA00005690"/>
    </source>
</evidence>
<name>A0A5M8PCF2_9LECA</name>
<dbReference type="SUPFAM" id="SSF50249">
    <property type="entry name" value="Nucleic acid-binding proteins"/>
    <property type="match status" value="4"/>
</dbReference>
<dbReference type="OrthoDB" id="1751331at2759"/>
<dbReference type="FunFam" id="2.40.50.140:FF:000090">
    <property type="entry name" value="Replication protein A subunit"/>
    <property type="match status" value="1"/>
</dbReference>
<dbReference type="GO" id="GO:0006281">
    <property type="term" value="P:DNA repair"/>
    <property type="evidence" value="ECO:0007669"/>
    <property type="project" value="InterPro"/>
</dbReference>
<evidence type="ECO:0000259" key="11">
    <source>
        <dbReference type="Pfam" id="PF04057"/>
    </source>
</evidence>
<dbReference type="InterPro" id="IPR031657">
    <property type="entry name" value="REPA_OB_2"/>
</dbReference>
<keyword evidence="6 9" id="KW-0862">Zinc</keyword>
<dbReference type="FunFam" id="2.40.50.140:FF:000041">
    <property type="entry name" value="Replication protein A subunit"/>
    <property type="match status" value="1"/>
</dbReference>
<feature type="domain" description="Replication factor-A protein 1 N-terminal" evidence="11">
    <location>
        <begin position="9"/>
        <end position="110"/>
    </location>
</feature>
<accession>A0A5M8PCF2</accession>
<dbReference type="PANTHER" id="PTHR47165:SF4">
    <property type="entry name" value="OS03G0429900 PROTEIN"/>
    <property type="match status" value="1"/>
</dbReference>
<dbReference type="Gene3D" id="2.40.50.140">
    <property type="entry name" value="Nucleic acid-binding proteins"/>
    <property type="match status" value="4"/>
</dbReference>
<comment type="similarity">
    <text evidence="2 9">Belongs to the replication factor A protein 1 family.</text>
</comment>
<dbReference type="CDD" id="cd04476">
    <property type="entry name" value="RPA1_DBD_C"/>
    <property type="match status" value="1"/>
</dbReference>
<evidence type="ECO:0000313" key="15">
    <source>
        <dbReference type="Proteomes" id="UP000324767"/>
    </source>
</evidence>
<evidence type="ECO:0000256" key="1">
    <source>
        <dbReference type="ARBA" id="ARBA00004123"/>
    </source>
</evidence>
<dbReference type="Pfam" id="PF16900">
    <property type="entry name" value="REPA_OB_2"/>
    <property type="match status" value="1"/>
</dbReference>
<dbReference type="GO" id="GO:0008270">
    <property type="term" value="F:zinc ion binding"/>
    <property type="evidence" value="ECO:0007669"/>
    <property type="project" value="UniProtKB-KW"/>
</dbReference>
<gene>
    <name evidence="14" type="ORF">FRX48_09546</name>
</gene>
<dbReference type="GO" id="GO:0006310">
    <property type="term" value="P:DNA recombination"/>
    <property type="evidence" value="ECO:0007669"/>
    <property type="project" value="InterPro"/>
</dbReference>
<dbReference type="FunFam" id="2.40.50.140:FF:000117">
    <property type="entry name" value="Replication protein A subunit"/>
    <property type="match status" value="1"/>
</dbReference>
<evidence type="ECO:0000256" key="5">
    <source>
        <dbReference type="ARBA" id="ARBA00022771"/>
    </source>
</evidence>
<dbReference type="InterPro" id="IPR012340">
    <property type="entry name" value="NA-bd_OB-fold"/>
</dbReference>
<dbReference type="InterPro" id="IPR007199">
    <property type="entry name" value="Rep_factor-A_N"/>
</dbReference>
<evidence type="ECO:0000259" key="12">
    <source>
        <dbReference type="Pfam" id="PF08646"/>
    </source>
</evidence>
<keyword evidence="8 9" id="KW-0539">Nucleus</keyword>
<evidence type="ECO:0000256" key="7">
    <source>
        <dbReference type="ARBA" id="ARBA00023125"/>
    </source>
</evidence>
<evidence type="ECO:0000259" key="13">
    <source>
        <dbReference type="Pfam" id="PF16900"/>
    </source>
</evidence>
<dbReference type="GO" id="GO:0003697">
    <property type="term" value="F:single-stranded DNA binding"/>
    <property type="evidence" value="ECO:0007669"/>
    <property type="project" value="UniProtKB-ARBA"/>
</dbReference>
<dbReference type="EMBL" id="VXIT01000024">
    <property type="protein sequence ID" value="KAA6406614.1"/>
    <property type="molecule type" value="Genomic_DNA"/>
</dbReference>
<dbReference type="CDD" id="cd04475">
    <property type="entry name" value="RPA1_DBD_B"/>
    <property type="match status" value="1"/>
</dbReference>
<dbReference type="PANTHER" id="PTHR47165">
    <property type="entry name" value="OS03G0429900 PROTEIN"/>
    <property type="match status" value="1"/>
</dbReference>
<keyword evidence="7 9" id="KW-0238">DNA-binding</keyword>
<evidence type="ECO:0000313" key="14">
    <source>
        <dbReference type="EMBL" id="KAA6406614.1"/>
    </source>
</evidence>
<dbReference type="Proteomes" id="UP000324767">
    <property type="component" value="Unassembled WGS sequence"/>
</dbReference>
<dbReference type="FunFam" id="2.40.50.140:FF:000064">
    <property type="entry name" value="Replication protein A subunit"/>
    <property type="match status" value="1"/>
</dbReference>
<evidence type="ECO:0000256" key="6">
    <source>
        <dbReference type="ARBA" id="ARBA00022833"/>
    </source>
</evidence>
<comment type="subcellular location">
    <subcellularLocation>
        <location evidence="1 9">Nucleus</location>
    </subcellularLocation>
</comment>
<dbReference type="CDD" id="cd04477">
    <property type="entry name" value="RPA1N"/>
    <property type="match status" value="1"/>
</dbReference>
<dbReference type="AlphaFoldDB" id="A0A5M8PCF2"/>
<comment type="function">
    <text evidence="9">As part of the replication protein A (RPA/RP-A), a single-stranded DNA-binding heterotrimeric complex, may play an essential role in DNA replication, recombination and repair. Binds and stabilizes single-stranded DNA intermediates, preventing complementary DNA reannealing and recruiting different proteins involved in DNA metabolism.</text>
</comment>
<dbReference type="InterPro" id="IPR013955">
    <property type="entry name" value="Rep_factor-A_C"/>
</dbReference>
<evidence type="ECO:0000256" key="10">
    <source>
        <dbReference type="SAM" id="MobiDB-lite"/>
    </source>
</evidence>
<keyword evidence="3 9" id="KW-0235">DNA replication</keyword>
<reference evidence="14 15" key="1">
    <citation type="submission" date="2019-09" db="EMBL/GenBank/DDBJ databases">
        <title>The hologenome of the rock-dwelling lichen Lasallia pustulata.</title>
        <authorList>
            <person name="Greshake Tzovaras B."/>
            <person name="Segers F."/>
            <person name="Bicker A."/>
            <person name="Dal Grande F."/>
            <person name="Otte J."/>
            <person name="Hankeln T."/>
            <person name="Schmitt I."/>
            <person name="Ebersberger I."/>
        </authorList>
    </citation>
    <scope>NUCLEOTIDE SEQUENCE [LARGE SCALE GENOMIC DNA]</scope>
    <source>
        <strain evidence="14">A1-1</strain>
    </source>
</reference>
<organism evidence="14 15">
    <name type="scientific">Lasallia pustulata</name>
    <dbReference type="NCBI Taxonomy" id="136370"/>
    <lineage>
        <taxon>Eukaryota</taxon>
        <taxon>Fungi</taxon>
        <taxon>Dikarya</taxon>
        <taxon>Ascomycota</taxon>
        <taxon>Pezizomycotina</taxon>
        <taxon>Lecanoromycetes</taxon>
        <taxon>OSLEUM clade</taxon>
        <taxon>Umbilicariomycetidae</taxon>
        <taxon>Umbilicariales</taxon>
        <taxon>Umbilicariaceae</taxon>
        <taxon>Lasallia</taxon>
    </lineage>
</organism>
<evidence type="ECO:0000256" key="8">
    <source>
        <dbReference type="ARBA" id="ARBA00023242"/>
    </source>
</evidence>
<dbReference type="GO" id="GO:0005662">
    <property type="term" value="C:DNA replication factor A complex"/>
    <property type="evidence" value="ECO:0007669"/>
    <property type="project" value="UniProtKB-ARBA"/>
</dbReference>